<name>A0A1I7B5K3_9ACTN</name>
<dbReference type="PROSITE" id="PS50949">
    <property type="entry name" value="HTH_GNTR"/>
    <property type="match status" value="1"/>
</dbReference>
<organism evidence="6 7">
    <name type="scientific">Geodermatophilus amargosae</name>
    <dbReference type="NCBI Taxonomy" id="1296565"/>
    <lineage>
        <taxon>Bacteria</taxon>
        <taxon>Bacillati</taxon>
        <taxon>Actinomycetota</taxon>
        <taxon>Actinomycetes</taxon>
        <taxon>Geodermatophilales</taxon>
        <taxon>Geodermatophilaceae</taxon>
        <taxon>Geodermatophilus</taxon>
    </lineage>
</organism>
<feature type="domain" description="HTH gntR-type" evidence="5">
    <location>
        <begin position="41"/>
        <end position="111"/>
    </location>
</feature>
<dbReference type="InterPro" id="IPR036388">
    <property type="entry name" value="WH-like_DNA-bd_sf"/>
</dbReference>
<sequence length="278" mass="29731">MTSKKKTGARKGKQTEAQAPESATPPKGIPIAAGGSVLRPLKAAEVVAREVVRSITAAGLQPGDGLPSEAQMLQQYGVSRESLREGLRLLEVQGMISIRRGPGGGPVVGTVDSANLGRMEALFFHLAGATYDELFEAWVFAESTLARMAAMNPDAALREQVMAPYLSGDVEDDEHVDLDVYVTGHEGFHGAVSGLAGNRVFQLTFRAYGQILAHHTATVGDVRKLHKKLVEDHLKVAQVIVDGDAEVAATLMQEHLSQVFDLHRGELGPLLEGPVGWL</sequence>
<dbReference type="STRING" id="1296565.SAMN05660657_03295"/>
<dbReference type="Gene3D" id="1.10.10.10">
    <property type="entry name" value="Winged helix-like DNA-binding domain superfamily/Winged helix DNA-binding domain"/>
    <property type="match status" value="1"/>
</dbReference>
<reference evidence="7" key="1">
    <citation type="submission" date="2016-10" db="EMBL/GenBank/DDBJ databases">
        <authorList>
            <person name="Varghese N."/>
            <person name="Submissions S."/>
        </authorList>
    </citation>
    <scope>NUCLEOTIDE SEQUENCE [LARGE SCALE GENOMIC DNA]</scope>
    <source>
        <strain evidence="7">DSM 46136</strain>
    </source>
</reference>
<dbReference type="InterPro" id="IPR008920">
    <property type="entry name" value="TF_FadR/GntR_C"/>
</dbReference>
<accession>A0A1I7B5K3</accession>
<dbReference type="Pfam" id="PF00392">
    <property type="entry name" value="GntR"/>
    <property type="match status" value="1"/>
</dbReference>
<dbReference type="SMART" id="SM00345">
    <property type="entry name" value="HTH_GNTR"/>
    <property type="match status" value="1"/>
</dbReference>
<dbReference type="InterPro" id="IPR000524">
    <property type="entry name" value="Tscrpt_reg_HTH_GntR"/>
</dbReference>
<dbReference type="Gene3D" id="1.20.120.530">
    <property type="entry name" value="GntR ligand-binding domain-like"/>
    <property type="match status" value="1"/>
</dbReference>
<evidence type="ECO:0000256" key="1">
    <source>
        <dbReference type="ARBA" id="ARBA00023015"/>
    </source>
</evidence>
<dbReference type="EMBL" id="FPBA01000012">
    <property type="protein sequence ID" value="SFT82384.1"/>
    <property type="molecule type" value="Genomic_DNA"/>
</dbReference>
<dbReference type="PRINTS" id="PR00035">
    <property type="entry name" value="HTHGNTR"/>
</dbReference>
<keyword evidence="1" id="KW-0805">Transcription regulation</keyword>
<keyword evidence="2 6" id="KW-0238">DNA-binding</keyword>
<evidence type="ECO:0000256" key="3">
    <source>
        <dbReference type="ARBA" id="ARBA00023163"/>
    </source>
</evidence>
<feature type="compositionally biased region" description="Basic residues" evidence="4">
    <location>
        <begin position="1"/>
        <end position="12"/>
    </location>
</feature>
<dbReference type="PANTHER" id="PTHR43537:SF5">
    <property type="entry name" value="UXU OPERON TRANSCRIPTIONAL REGULATOR"/>
    <property type="match status" value="1"/>
</dbReference>
<evidence type="ECO:0000256" key="4">
    <source>
        <dbReference type="SAM" id="MobiDB-lite"/>
    </source>
</evidence>
<proteinExistence type="predicted"/>
<dbReference type="Proteomes" id="UP000199546">
    <property type="component" value="Unassembled WGS sequence"/>
</dbReference>
<feature type="region of interest" description="Disordered" evidence="4">
    <location>
        <begin position="1"/>
        <end position="31"/>
    </location>
</feature>
<protein>
    <submittedName>
        <fullName evidence="6">DNA-binding transcriptional regulator, FadR family</fullName>
    </submittedName>
</protein>
<dbReference type="Pfam" id="PF07729">
    <property type="entry name" value="FCD"/>
    <property type="match status" value="1"/>
</dbReference>
<dbReference type="AlphaFoldDB" id="A0A1I7B5K3"/>
<evidence type="ECO:0000259" key="5">
    <source>
        <dbReference type="PROSITE" id="PS50949"/>
    </source>
</evidence>
<keyword evidence="3" id="KW-0804">Transcription</keyword>
<evidence type="ECO:0000313" key="7">
    <source>
        <dbReference type="Proteomes" id="UP000199546"/>
    </source>
</evidence>
<dbReference type="SUPFAM" id="SSF46785">
    <property type="entry name" value="Winged helix' DNA-binding domain"/>
    <property type="match status" value="1"/>
</dbReference>
<dbReference type="SUPFAM" id="SSF48008">
    <property type="entry name" value="GntR ligand-binding domain-like"/>
    <property type="match status" value="1"/>
</dbReference>
<dbReference type="InterPro" id="IPR011711">
    <property type="entry name" value="GntR_C"/>
</dbReference>
<evidence type="ECO:0000256" key="2">
    <source>
        <dbReference type="ARBA" id="ARBA00023125"/>
    </source>
</evidence>
<dbReference type="InterPro" id="IPR036390">
    <property type="entry name" value="WH_DNA-bd_sf"/>
</dbReference>
<gene>
    <name evidence="6" type="ORF">SAMN05660657_03295</name>
</gene>
<dbReference type="PANTHER" id="PTHR43537">
    <property type="entry name" value="TRANSCRIPTIONAL REGULATOR, GNTR FAMILY"/>
    <property type="match status" value="1"/>
</dbReference>
<evidence type="ECO:0000313" key="6">
    <source>
        <dbReference type="EMBL" id="SFT82384.1"/>
    </source>
</evidence>
<keyword evidence="7" id="KW-1185">Reference proteome</keyword>
<dbReference type="GO" id="GO:0003700">
    <property type="term" value="F:DNA-binding transcription factor activity"/>
    <property type="evidence" value="ECO:0007669"/>
    <property type="project" value="InterPro"/>
</dbReference>
<dbReference type="GO" id="GO:0003677">
    <property type="term" value="F:DNA binding"/>
    <property type="evidence" value="ECO:0007669"/>
    <property type="project" value="UniProtKB-KW"/>
</dbReference>
<dbReference type="SMART" id="SM00895">
    <property type="entry name" value="FCD"/>
    <property type="match status" value="1"/>
</dbReference>